<evidence type="ECO:0000313" key="5">
    <source>
        <dbReference type="Proteomes" id="UP000031594"/>
    </source>
</evidence>
<feature type="signal peptide" evidence="2">
    <location>
        <begin position="1"/>
        <end position="28"/>
    </location>
</feature>
<evidence type="ECO:0000313" key="4">
    <source>
        <dbReference type="EMBL" id="QDQ42700.1"/>
    </source>
</evidence>
<dbReference type="RefSeq" id="WP_039720601.1">
    <property type="nucleotide sequence ID" value="NZ_CP037899.1"/>
</dbReference>
<evidence type="ECO:0000256" key="2">
    <source>
        <dbReference type="SAM" id="SignalP"/>
    </source>
</evidence>
<dbReference type="AlphaFoldDB" id="A0A0C1UST2"/>
<dbReference type="EMBL" id="CP037899">
    <property type="protein sequence ID" value="QDQ42700.1"/>
    <property type="molecule type" value="Genomic_DNA"/>
</dbReference>
<feature type="region of interest" description="Disordered" evidence="1">
    <location>
        <begin position="34"/>
        <end position="115"/>
    </location>
</feature>
<evidence type="ECO:0000313" key="3">
    <source>
        <dbReference type="EMBL" id="KIE59329.1"/>
    </source>
</evidence>
<dbReference type="EMBL" id="JQNX01000001">
    <property type="protein sequence ID" value="KIE59329.1"/>
    <property type="molecule type" value="Genomic_DNA"/>
</dbReference>
<protein>
    <submittedName>
        <fullName evidence="4">Uncharacterized protein</fullName>
    </submittedName>
</protein>
<gene>
    <name evidence="3" type="ORF">A946_01055</name>
    <name evidence="4" type="ORF">kam1_1479</name>
</gene>
<evidence type="ECO:0000313" key="6">
    <source>
        <dbReference type="Proteomes" id="UP000315925"/>
    </source>
</evidence>
<keyword evidence="2" id="KW-0732">Signal</keyword>
<feature type="compositionally biased region" description="Low complexity" evidence="1">
    <location>
        <begin position="34"/>
        <end position="48"/>
    </location>
</feature>
<evidence type="ECO:0000256" key="1">
    <source>
        <dbReference type="SAM" id="MobiDB-lite"/>
    </source>
</evidence>
<reference evidence="4" key="2">
    <citation type="journal article" date="2019" name="BMC Genomics">
        <title>Complete genome sequence analysis of the thermoacidophilic verrucomicrobial methanotroph 'Candidatus Methylacidiphilum kamchatkense' strain Kam1 and comparison with its closest relatives.</title>
        <authorList>
            <person name="Kruse T."/>
            <person name="Ratnadevi C.M."/>
            <person name="Erikstad H.A."/>
            <person name="Birkeland N.K."/>
        </authorList>
    </citation>
    <scope>NUCLEOTIDE SEQUENCE</scope>
    <source>
        <strain evidence="4">Kam1</strain>
    </source>
</reference>
<name>A0A0C1UST2_9BACT</name>
<dbReference type="Proteomes" id="UP000031594">
    <property type="component" value="Unassembled WGS sequence"/>
</dbReference>
<reference evidence="3 5" key="1">
    <citation type="submission" date="2014-08" db="EMBL/GenBank/DDBJ databases">
        <title>Methylacidiphilum kamchatkense strain Kam1 draft genome sequence.</title>
        <authorList>
            <person name="Birkeland N.-K."/>
            <person name="Erikstad H.A."/>
        </authorList>
    </citation>
    <scope>NUCLEOTIDE SEQUENCE [LARGE SCALE GENOMIC DNA]</scope>
    <source>
        <strain evidence="3 5">Kam1</strain>
    </source>
</reference>
<keyword evidence="5" id="KW-1185">Reference proteome</keyword>
<sequence length="232" mass="26579">MDSEMRQKKNTVFFFFLFSLTSLSFSFAQQPFLSQDASSSDSPYDYPLPSNPQPQTPLNPIQYHSSSPQENSTGQNPSKTQVYGQQPAKKSSPSNRADVEFSEELPDPTNGLKPFLDSLNEEQRKTIEKKFRRDAIHAFVGRTDTLDKSYLLFAEKTPKNNETLILVFISKKNKIHYLFSSLQPFSIPPQIRLNPYDRLSLSLSVIRFEMSQTTPEIFTQTAVQQKKEAKKH</sequence>
<organism evidence="4 6">
    <name type="scientific">Methylacidiphilum kamchatkense Kam1</name>
    <dbReference type="NCBI Taxonomy" id="1202785"/>
    <lineage>
        <taxon>Bacteria</taxon>
        <taxon>Pseudomonadati</taxon>
        <taxon>Verrucomicrobiota</taxon>
        <taxon>Methylacidiphilae</taxon>
        <taxon>Methylacidiphilales</taxon>
        <taxon>Methylacidiphilaceae</taxon>
        <taxon>Methylacidiphilum (ex Ratnadevi et al. 2023)</taxon>
    </lineage>
</organism>
<dbReference type="KEGG" id="mkc:kam1_1479"/>
<dbReference type="Proteomes" id="UP000315925">
    <property type="component" value="Chromosome"/>
</dbReference>
<accession>A0A0C1UST2</accession>
<dbReference type="STRING" id="1202785.A946_01055"/>
<feature type="compositionally biased region" description="Polar residues" evidence="1">
    <location>
        <begin position="58"/>
        <end position="95"/>
    </location>
</feature>
<proteinExistence type="predicted"/>
<reference evidence="6" key="3">
    <citation type="submission" date="2019-03" db="EMBL/GenBank/DDBJ databases">
        <title>Complete genome of Methylacidiphilum kamchatkense Kam1.</title>
        <authorList>
            <person name="Kruse T."/>
            <person name="Murarilal Ratnadevi C."/>
            <person name="Erikstad H.-A."/>
            <person name="Birkeland N.-K."/>
        </authorList>
    </citation>
    <scope>NUCLEOTIDE SEQUENCE [LARGE SCALE GENOMIC DNA]</scope>
    <source>
        <strain evidence="6">kam1</strain>
    </source>
</reference>
<feature type="chain" id="PRO_5043960451" evidence="2">
    <location>
        <begin position="29"/>
        <end position="232"/>
    </location>
</feature>